<keyword evidence="1" id="KW-0472">Membrane</keyword>
<dbReference type="OrthoDB" id="97at2759"/>
<dbReference type="AlphaFoldDB" id="A0A5A7VG06"/>
<dbReference type="EMBL" id="SSTD01003480">
    <property type="protein sequence ID" value="TYK26259.1"/>
    <property type="molecule type" value="Genomic_DNA"/>
</dbReference>
<dbReference type="Proteomes" id="UP000321947">
    <property type="component" value="Unassembled WGS sequence"/>
</dbReference>
<organism evidence="2 4">
    <name type="scientific">Cucumis melo var. makuwa</name>
    <name type="common">Oriental melon</name>
    <dbReference type="NCBI Taxonomy" id="1194695"/>
    <lineage>
        <taxon>Eukaryota</taxon>
        <taxon>Viridiplantae</taxon>
        <taxon>Streptophyta</taxon>
        <taxon>Embryophyta</taxon>
        <taxon>Tracheophyta</taxon>
        <taxon>Spermatophyta</taxon>
        <taxon>Magnoliopsida</taxon>
        <taxon>eudicotyledons</taxon>
        <taxon>Gunneridae</taxon>
        <taxon>Pentapetalae</taxon>
        <taxon>rosids</taxon>
        <taxon>fabids</taxon>
        <taxon>Cucurbitales</taxon>
        <taxon>Cucurbitaceae</taxon>
        <taxon>Benincaseae</taxon>
        <taxon>Cucumis</taxon>
    </lineage>
</organism>
<gene>
    <name evidence="3" type="ORF">E5676_scaffold14G00230</name>
    <name evidence="2" type="ORF">E6C27_scaffold38G00590</name>
</gene>
<evidence type="ECO:0000313" key="2">
    <source>
        <dbReference type="EMBL" id="KAA0067023.1"/>
    </source>
</evidence>
<keyword evidence="1" id="KW-1133">Transmembrane helix</keyword>
<evidence type="ECO:0000313" key="3">
    <source>
        <dbReference type="EMBL" id="TYK26259.1"/>
    </source>
</evidence>
<reference evidence="4 5" key="1">
    <citation type="submission" date="2019-08" db="EMBL/GenBank/DDBJ databases">
        <title>Draft genome sequences of two oriental melons (Cucumis melo L. var makuwa).</title>
        <authorList>
            <person name="Kwon S.-Y."/>
        </authorList>
    </citation>
    <scope>NUCLEOTIDE SEQUENCE [LARGE SCALE GENOMIC DNA]</scope>
    <source>
        <strain evidence="5">cv. Chang Bougi</strain>
        <strain evidence="4">cv. SW 3</strain>
        <tissue evidence="2">Leaf</tissue>
    </source>
</reference>
<name>A0A5A7VG06_CUCMM</name>
<dbReference type="Proteomes" id="UP000321393">
    <property type="component" value="Unassembled WGS sequence"/>
</dbReference>
<evidence type="ECO:0000256" key="1">
    <source>
        <dbReference type="SAM" id="Phobius"/>
    </source>
</evidence>
<evidence type="ECO:0000313" key="4">
    <source>
        <dbReference type="Proteomes" id="UP000321393"/>
    </source>
</evidence>
<comment type="caution">
    <text evidence="2">The sequence shown here is derived from an EMBL/GenBank/DDBJ whole genome shotgun (WGS) entry which is preliminary data.</text>
</comment>
<sequence>MKTGEKGLLKFLHPKLRNLLHPINIEAVALWSVAGTATAFGLYRYSSLASPTLFFSSTSMFLFVVKNRNYSYRLETEKTWQPFDWLKKKVWKVEEKEENEVQTNE</sequence>
<keyword evidence="1" id="KW-0812">Transmembrane</keyword>
<proteinExistence type="predicted"/>
<protein>
    <submittedName>
        <fullName evidence="2">Uncharacterized protein</fullName>
    </submittedName>
</protein>
<accession>A0A5A7VG06</accession>
<feature type="transmembrane region" description="Helical" evidence="1">
    <location>
        <begin position="48"/>
        <end position="65"/>
    </location>
</feature>
<dbReference type="EMBL" id="SSTE01000699">
    <property type="protein sequence ID" value="KAA0067023.1"/>
    <property type="molecule type" value="Genomic_DNA"/>
</dbReference>
<feature type="transmembrane region" description="Helical" evidence="1">
    <location>
        <begin position="21"/>
        <end position="42"/>
    </location>
</feature>
<evidence type="ECO:0000313" key="5">
    <source>
        <dbReference type="Proteomes" id="UP000321947"/>
    </source>
</evidence>